<evidence type="ECO:0000256" key="1">
    <source>
        <dbReference type="SAM" id="MobiDB-lite"/>
    </source>
</evidence>
<evidence type="ECO:0000313" key="3">
    <source>
        <dbReference type="Proteomes" id="UP001151760"/>
    </source>
</evidence>
<gene>
    <name evidence="2" type="ORF">Tco_0749451</name>
</gene>
<keyword evidence="3" id="KW-1185">Reference proteome</keyword>
<dbReference type="Proteomes" id="UP001151760">
    <property type="component" value="Unassembled WGS sequence"/>
</dbReference>
<evidence type="ECO:0008006" key="4">
    <source>
        <dbReference type="Google" id="ProtNLM"/>
    </source>
</evidence>
<reference evidence="2" key="1">
    <citation type="journal article" date="2022" name="Int. J. Mol. Sci.">
        <title>Draft Genome of Tanacetum Coccineum: Genomic Comparison of Closely Related Tanacetum-Family Plants.</title>
        <authorList>
            <person name="Yamashiro T."/>
            <person name="Shiraishi A."/>
            <person name="Nakayama K."/>
            <person name="Satake H."/>
        </authorList>
    </citation>
    <scope>NUCLEOTIDE SEQUENCE</scope>
</reference>
<accession>A0ABQ4YZG5</accession>
<organism evidence="2 3">
    <name type="scientific">Tanacetum coccineum</name>
    <dbReference type="NCBI Taxonomy" id="301880"/>
    <lineage>
        <taxon>Eukaryota</taxon>
        <taxon>Viridiplantae</taxon>
        <taxon>Streptophyta</taxon>
        <taxon>Embryophyta</taxon>
        <taxon>Tracheophyta</taxon>
        <taxon>Spermatophyta</taxon>
        <taxon>Magnoliopsida</taxon>
        <taxon>eudicotyledons</taxon>
        <taxon>Gunneridae</taxon>
        <taxon>Pentapetalae</taxon>
        <taxon>asterids</taxon>
        <taxon>campanulids</taxon>
        <taxon>Asterales</taxon>
        <taxon>Asteraceae</taxon>
        <taxon>Asteroideae</taxon>
        <taxon>Anthemideae</taxon>
        <taxon>Anthemidinae</taxon>
        <taxon>Tanacetum</taxon>
    </lineage>
</organism>
<feature type="region of interest" description="Disordered" evidence="1">
    <location>
        <begin position="167"/>
        <end position="227"/>
    </location>
</feature>
<evidence type="ECO:0000313" key="2">
    <source>
        <dbReference type="EMBL" id="GJS82910.1"/>
    </source>
</evidence>
<comment type="caution">
    <text evidence="2">The sequence shown here is derived from an EMBL/GenBank/DDBJ whole genome shotgun (WGS) entry which is preliminary data.</text>
</comment>
<name>A0ABQ4YZG5_9ASTR</name>
<reference evidence="2" key="2">
    <citation type="submission" date="2022-01" db="EMBL/GenBank/DDBJ databases">
        <authorList>
            <person name="Yamashiro T."/>
            <person name="Shiraishi A."/>
            <person name="Satake H."/>
            <person name="Nakayama K."/>
        </authorList>
    </citation>
    <scope>NUCLEOTIDE SEQUENCE</scope>
</reference>
<dbReference type="EMBL" id="BQNB010010860">
    <property type="protein sequence ID" value="GJS82910.1"/>
    <property type="molecule type" value="Genomic_DNA"/>
</dbReference>
<sequence>MSFSKRQGNDAVCYTKPLDSLKSWNDRFFWVDAFACPASFPWNSSKSVPKYPFPKSFEFNAKHYATLVAYPAPFHKYPEPFLCLIGISRNYTLDEDTYPQFLRENGEEMDLLSFIQTADPTKLDASVDTLFDEGGSGNLAEQGDSAGDGHVVGTLLVSEAAETVVEDVAPLQPKRQRKRKTVVSDAGGPSHPPKKLREDHGTSTGPFCCGKSSFLGTRERESEDQTDSMAGANLQTITAPPRFVISLDSSHHSVATTVTSTVDPATTVKEKFVGSSVCGGDSSGGGADHSIGGFSDLTGSDFIVGGIRTVISPDTDLQKVYVPQWSVTNGSRLDDGSTCCEMVDEFAPPKFFALIRGMDHDQLFTEFNVGAACQIPLSAKARMRAEYNIRERRRLNSVVEEKSSLLKARDVEIESLKAQLLVKEAKAAKAIRLRAKASKFEAIEKFLQDEVRVLKDCNTTLEKEKSDLNVKVADLAASVKVHRLEASSAGLQDKVAAYENFIDQLKKFQDEKMAEVNEKFDKLCADFVKIALHLKEKFYPHLLTTISGRRWLLTHGMKLAIAKCLISTEYLSVLGAAIGKAVEKGMQEGLSAGITHGSEGRKLTDVAAYNPSAEADYLSALQRLQSVNFSFIEELKTNKGASIDTIMNLLRLEDTLAERLGLTESQPNVNQLMVPIHHSPDQRVIGATALSLSLDVSNSRVRKIRENIANHISALRGVFVPLSEPLSDATLEGTPGAAPNTTTALSVTFISSSAIPPISTDDYEVAHADGQESAGADGQAVVDENVNPFPNIDGAELNIPE</sequence>
<proteinExistence type="predicted"/>
<protein>
    <recommendedName>
        <fullName evidence="4">Transposase (Putative), gypsy type</fullName>
    </recommendedName>
</protein>